<dbReference type="InterPro" id="IPR011527">
    <property type="entry name" value="ABC1_TM_dom"/>
</dbReference>
<dbReference type="Pfam" id="PF00664">
    <property type="entry name" value="ABC_membrane"/>
    <property type="match status" value="1"/>
</dbReference>
<comment type="caution">
    <text evidence="8">The sequence shown here is derived from an EMBL/GenBank/DDBJ whole genome shotgun (WGS) entry which is preliminary data.</text>
</comment>
<evidence type="ECO:0000256" key="2">
    <source>
        <dbReference type="ARBA" id="ARBA00022692"/>
    </source>
</evidence>
<keyword evidence="2 5" id="KW-0812">Transmembrane</keyword>
<dbReference type="InterPro" id="IPR017871">
    <property type="entry name" value="ABC_transporter-like_CS"/>
</dbReference>
<name>A0ABW8CCX5_9ACTN</name>
<dbReference type="InterPro" id="IPR039421">
    <property type="entry name" value="Type_1_exporter"/>
</dbReference>
<evidence type="ECO:0000256" key="1">
    <source>
        <dbReference type="ARBA" id="ARBA00004651"/>
    </source>
</evidence>
<keyword evidence="4 5" id="KW-0472">Membrane</keyword>
<dbReference type="PROSITE" id="PS00211">
    <property type="entry name" value="ABC_TRANSPORTER_1"/>
    <property type="match status" value="1"/>
</dbReference>
<dbReference type="SUPFAM" id="SSF90123">
    <property type="entry name" value="ABC transporter transmembrane region"/>
    <property type="match status" value="1"/>
</dbReference>
<dbReference type="InterPro" id="IPR003439">
    <property type="entry name" value="ABC_transporter-like_ATP-bd"/>
</dbReference>
<keyword evidence="8" id="KW-0067">ATP-binding</keyword>
<dbReference type="InterPro" id="IPR027417">
    <property type="entry name" value="P-loop_NTPase"/>
</dbReference>
<feature type="transmembrane region" description="Helical" evidence="5">
    <location>
        <begin position="68"/>
        <end position="88"/>
    </location>
</feature>
<feature type="domain" description="ABC transmembrane type-1" evidence="7">
    <location>
        <begin position="32"/>
        <end position="313"/>
    </location>
</feature>
<dbReference type="Gene3D" id="3.40.50.300">
    <property type="entry name" value="P-loop containing nucleotide triphosphate hydrolases"/>
    <property type="match status" value="1"/>
</dbReference>
<dbReference type="Pfam" id="PF00005">
    <property type="entry name" value="ABC_tran"/>
    <property type="match status" value="1"/>
</dbReference>
<dbReference type="Proteomes" id="UP001614394">
    <property type="component" value="Unassembled WGS sequence"/>
</dbReference>
<evidence type="ECO:0000256" key="3">
    <source>
        <dbReference type="ARBA" id="ARBA00022989"/>
    </source>
</evidence>
<dbReference type="PROSITE" id="PS50893">
    <property type="entry name" value="ABC_TRANSPORTER_2"/>
    <property type="match status" value="1"/>
</dbReference>
<feature type="domain" description="ABC transporter" evidence="6">
    <location>
        <begin position="327"/>
        <end position="568"/>
    </location>
</feature>
<feature type="transmembrane region" description="Helical" evidence="5">
    <location>
        <begin position="153"/>
        <end position="183"/>
    </location>
</feature>
<dbReference type="PANTHER" id="PTHR43394">
    <property type="entry name" value="ATP-DEPENDENT PERMEASE MDL1, MITOCHONDRIAL"/>
    <property type="match status" value="1"/>
</dbReference>
<sequence length="578" mass="60468">MADTFHPPAPKDLRSPLRFLLWLVTSQPRRVAAGALLGTLWMVGLAVPPYLLARAVDDGLRARDSSALLGWTAALFVMGVVNAVVGILRHRTMTRVRMDASFRTVRATVRQATSLGAALRSRAGAGEVVAIGMGDVQVIAMSLTVMGPGVGAVLAYLVVAALLLSISPLLAVVVLAGVPLLAVTVGPLQRRLLGVGAEYRQRQGALTELLVDMVTGLRVLNGLGGKDVYASRYGHRSRALREQGYRVGAVTSWIGALAIGLPALFLALVTWLTARMAAEGSLAVGELVAVYGYTAMLVTPVYAFIEGGSDVARGLVAARRVIDFLSLRPDHLHDTGRLDAPPEPAVLHDPASGVQVPVGTLIALIGDRSADAPAVVERLGGFTPSGAAWGGDRVDGIDPDQFRKRILVADNDAHLFSGTVREVVAGGQAIDGGTIDDEAIRAAIGSAAATDIVQAMPAGLDSVITAQGANLSGGQRQRLRLARALYARPEVLLAVEPTSAVDAHTEAAMAAGLRAARTGLTTVVTSTSPLVLEQADTVVYLVGGQVEATGTHQDLLHDRADYRALVSRGAEEEEEVSR</sequence>
<dbReference type="InterPro" id="IPR036640">
    <property type="entry name" value="ABC1_TM_sf"/>
</dbReference>
<feature type="transmembrane region" description="Helical" evidence="5">
    <location>
        <begin position="31"/>
        <end position="53"/>
    </location>
</feature>
<evidence type="ECO:0000256" key="5">
    <source>
        <dbReference type="SAM" id="Phobius"/>
    </source>
</evidence>
<keyword evidence="3 5" id="KW-1133">Transmembrane helix</keyword>
<dbReference type="Gene3D" id="1.20.1560.10">
    <property type="entry name" value="ABC transporter type 1, transmembrane domain"/>
    <property type="match status" value="1"/>
</dbReference>
<feature type="transmembrane region" description="Helical" evidence="5">
    <location>
        <begin position="288"/>
        <end position="305"/>
    </location>
</feature>
<accession>A0ABW8CCX5</accession>
<protein>
    <submittedName>
        <fullName evidence="8">ABC transporter ATP-binding protein</fullName>
    </submittedName>
</protein>
<keyword evidence="8" id="KW-0547">Nucleotide-binding</keyword>
<evidence type="ECO:0000259" key="6">
    <source>
        <dbReference type="PROSITE" id="PS50893"/>
    </source>
</evidence>
<evidence type="ECO:0000259" key="7">
    <source>
        <dbReference type="PROSITE" id="PS50929"/>
    </source>
</evidence>
<dbReference type="PANTHER" id="PTHR43394:SF1">
    <property type="entry name" value="ATP-BINDING CASSETTE SUB-FAMILY B MEMBER 10, MITOCHONDRIAL"/>
    <property type="match status" value="1"/>
</dbReference>
<organism evidence="8 9">
    <name type="scientific">Streptomyces fildesensis</name>
    <dbReference type="NCBI Taxonomy" id="375757"/>
    <lineage>
        <taxon>Bacteria</taxon>
        <taxon>Bacillati</taxon>
        <taxon>Actinomycetota</taxon>
        <taxon>Actinomycetes</taxon>
        <taxon>Kitasatosporales</taxon>
        <taxon>Streptomycetaceae</taxon>
        <taxon>Streptomyces</taxon>
    </lineage>
</organism>
<evidence type="ECO:0000256" key="4">
    <source>
        <dbReference type="ARBA" id="ARBA00023136"/>
    </source>
</evidence>
<evidence type="ECO:0000313" key="8">
    <source>
        <dbReference type="EMBL" id="MFI9103226.1"/>
    </source>
</evidence>
<dbReference type="PROSITE" id="PS50929">
    <property type="entry name" value="ABC_TM1F"/>
    <property type="match status" value="1"/>
</dbReference>
<dbReference type="EMBL" id="JBITYG010000006">
    <property type="protein sequence ID" value="MFI9103226.1"/>
    <property type="molecule type" value="Genomic_DNA"/>
</dbReference>
<feature type="transmembrane region" description="Helical" evidence="5">
    <location>
        <begin position="245"/>
        <end position="268"/>
    </location>
</feature>
<dbReference type="GO" id="GO:0005524">
    <property type="term" value="F:ATP binding"/>
    <property type="evidence" value="ECO:0007669"/>
    <property type="project" value="UniProtKB-KW"/>
</dbReference>
<dbReference type="RefSeq" id="WP_399651930.1">
    <property type="nucleotide sequence ID" value="NZ_JBITYG010000006.1"/>
</dbReference>
<reference evidence="8 9" key="1">
    <citation type="submission" date="2024-10" db="EMBL/GenBank/DDBJ databases">
        <title>The Natural Products Discovery Center: Release of the First 8490 Sequenced Strains for Exploring Actinobacteria Biosynthetic Diversity.</title>
        <authorList>
            <person name="Kalkreuter E."/>
            <person name="Kautsar S.A."/>
            <person name="Yang D."/>
            <person name="Bader C.D."/>
            <person name="Teijaro C.N."/>
            <person name="Fluegel L."/>
            <person name="Davis C.M."/>
            <person name="Simpson J.R."/>
            <person name="Lauterbach L."/>
            <person name="Steele A.D."/>
            <person name="Gui C."/>
            <person name="Meng S."/>
            <person name="Li G."/>
            <person name="Viehrig K."/>
            <person name="Ye F."/>
            <person name="Su P."/>
            <person name="Kiefer A.F."/>
            <person name="Nichols A."/>
            <person name="Cepeda A.J."/>
            <person name="Yan W."/>
            <person name="Fan B."/>
            <person name="Jiang Y."/>
            <person name="Adhikari A."/>
            <person name="Zheng C.-J."/>
            <person name="Schuster L."/>
            <person name="Cowan T.M."/>
            <person name="Smanski M.J."/>
            <person name="Chevrette M.G."/>
            <person name="De Carvalho L.P.S."/>
            <person name="Shen B."/>
        </authorList>
    </citation>
    <scope>NUCLEOTIDE SEQUENCE [LARGE SCALE GENOMIC DNA]</scope>
    <source>
        <strain evidence="8 9">NPDC053399</strain>
    </source>
</reference>
<dbReference type="SUPFAM" id="SSF52540">
    <property type="entry name" value="P-loop containing nucleoside triphosphate hydrolases"/>
    <property type="match status" value="1"/>
</dbReference>
<keyword evidence="9" id="KW-1185">Reference proteome</keyword>
<evidence type="ECO:0000313" key="9">
    <source>
        <dbReference type="Proteomes" id="UP001614394"/>
    </source>
</evidence>
<gene>
    <name evidence="8" type="ORF">ACIGXA_22155</name>
</gene>
<proteinExistence type="predicted"/>
<comment type="subcellular location">
    <subcellularLocation>
        <location evidence="1">Cell membrane</location>
        <topology evidence="1">Multi-pass membrane protein</topology>
    </subcellularLocation>
</comment>